<dbReference type="EMBL" id="JACHJU010000001">
    <property type="protein sequence ID" value="MBB4937785.1"/>
    <property type="molecule type" value="Genomic_DNA"/>
</dbReference>
<keyword evidence="10" id="KW-1133">Transmembrane helix</keyword>
<evidence type="ECO:0000256" key="4">
    <source>
        <dbReference type="ARBA" id="ARBA00022679"/>
    </source>
</evidence>
<dbReference type="Pfam" id="PF07730">
    <property type="entry name" value="HisKA_3"/>
    <property type="match status" value="1"/>
</dbReference>
<dbReference type="AlphaFoldDB" id="A0A7W7W979"/>
<dbReference type="Gene3D" id="1.20.5.1930">
    <property type="match status" value="1"/>
</dbReference>
<name>A0A7W7W979_9ACTN</name>
<keyword evidence="3" id="KW-0597">Phosphoprotein</keyword>
<dbReference type="InterPro" id="IPR025828">
    <property type="entry name" value="Put_sensor_dom"/>
</dbReference>
<evidence type="ECO:0000256" key="2">
    <source>
        <dbReference type="ARBA" id="ARBA00012438"/>
    </source>
</evidence>
<dbReference type="PANTHER" id="PTHR24421">
    <property type="entry name" value="NITRATE/NITRITE SENSOR PROTEIN NARX-RELATED"/>
    <property type="match status" value="1"/>
</dbReference>
<feature type="domain" description="Signal transduction histidine kinase subgroup 3 dimerisation and phosphoacceptor" evidence="11">
    <location>
        <begin position="260"/>
        <end position="327"/>
    </location>
</feature>
<keyword evidence="14" id="KW-1185">Reference proteome</keyword>
<sequence length="450" mass="47906">MRSSRSRGTAGGGRPTGARRPRVSATGDAGVKSGITWAGRLGSCGCGLLIAVLAQVGSLPLFIVTVLAIVSVTVGVGLFALPVVMIAVRGLANYQRRVSGEWSGVRIDVPYRSAGEVDAYEAVGSWRHCRRLLADPATWRDLVWMLLDAPIGLVLGLLPASLVAYGLNGVFVTPLLWEQMGPRWGFGLIWPIRNQTDAYLAIPQGVLLVVVGLLVASPVLALHARFNRLLLAPTRAARLALRVERLTETRSQSVDAQAAELRRIERDLHDGAQARLVSLGMSLGLADTLVERDPVMVRRLLADAMDSSSAALSELRDLVRGIHPPVLAERGLEGAVRALAVSMALPTEVDLALPSRPRPPVESAAYFAIAEALANATKHSGADRTWVRMWYADGSLWMQVGDNGRGGADPEGGSGLRGLQRRLAAFDGVLELSSPVGGPTLVTMELPCAL</sequence>
<keyword evidence="8" id="KW-0902">Two-component regulatory system</keyword>
<dbReference type="PANTHER" id="PTHR24421:SF10">
    <property type="entry name" value="NITRATE_NITRITE SENSOR PROTEIN NARQ"/>
    <property type="match status" value="1"/>
</dbReference>
<evidence type="ECO:0000256" key="1">
    <source>
        <dbReference type="ARBA" id="ARBA00000085"/>
    </source>
</evidence>
<dbReference type="GO" id="GO:0005524">
    <property type="term" value="F:ATP binding"/>
    <property type="evidence" value="ECO:0007669"/>
    <property type="project" value="UniProtKB-KW"/>
</dbReference>
<evidence type="ECO:0000256" key="3">
    <source>
        <dbReference type="ARBA" id="ARBA00022553"/>
    </source>
</evidence>
<evidence type="ECO:0000256" key="8">
    <source>
        <dbReference type="ARBA" id="ARBA00023012"/>
    </source>
</evidence>
<keyword evidence="7" id="KW-0067">ATP-binding</keyword>
<comment type="catalytic activity">
    <reaction evidence="1">
        <text>ATP + protein L-histidine = ADP + protein N-phospho-L-histidine.</text>
        <dbReference type="EC" id="2.7.13.3"/>
    </reaction>
</comment>
<dbReference type="CDD" id="cd16917">
    <property type="entry name" value="HATPase_UhpB-NarQ-NarX-like"/>
    <property type="match status" value="1"/>
</dbReference>
<feature type="transmembrane region" description="Helical" evidence="10">
    <location>
        <begin position="37"/>
        <end position="56"/>
    </location>
</feature>
<protein>
    <recommendedName>
        <fullName evidence="2">histidine kinase</fullName>
        <ecNumber evidence="2">2.7.13.3</ecNumber>
    </recommendedName>
</protein>
<dbReference type="EC" id="2.7.13.3" evidence="2"/>
<keyword evidence="6 13" id="KW-0418">Kinase</keyword>
<dbReference type="GO" id="GO:0016020">
    <property type="term" value="C:membrane"/>
    <property type="evidence" value="ECO:0007669"/>
    <property type="project" value="InterPro"/>
</dbReference>
<evidence type="ECO:0000259" key="12">
    <source>
        <dbReference type="Pfam" id="PF13796"/>
    </source>
</evidence>
<keyword evidence="5" id="KW-0547">Nucleotide-binding</keyword>
<feature type="domain" description="Putative sensor" evidence="12">
    <location>
        <begin position="48"/>
        <end position="231"/>
    </location>
</feature>
<feature type="transmembrane region" description="Helical" evidence="10">
    <location>
        <begin position="62"/>
        <end position="88"/>
    </location>
</feature>
<feature type="transmembrane region" description="Helical" evidence="10">
    <location>
        <begin position="198"/>
        <end position="222"/>
    </location>
</feature>
<keyword evidence="10" id="KW-0812">Transmembrane</keyword>
<dbReference type="InterPro" id="IPR050482">
    <property type="entry name" value="Sensor_HK_TwoCompSys"/>
</dbReference>
<feature type="transmembrane region" description="Helical" evidence="10">
    <location>
        <begin position="142"/>
        <end position="167"/>
    </location>
</feature>
<evidence type="ECO:0000256" key="5">
    <source>
        <dbReference type="ARBA" id="ARBA00022741"/>
    </source>
</evidence>
<evidence type="ECO:0000256" key="10">
    <source>
        <dbReference type="SAM" id="Phobius"/>
    </source>
</evidence>
<evidence type="ECO:0000313" key="14">
    <source>
        <dbReference type="Proteomes" id="UP000534286"/>
    </source>
</evidence>
<dbReference type="InterPro" id="IPR036890">
    <property type="entry name" value="HATPase_C_sf"/>
</dbReference>
<comment type="caution">
    <text evidence="13">The sequence shown here is derived from an EMBL/GenBank/DDBJ whole genome shotgun (WGS) entry which is preliminary data.</text>
</comment>
<dbReference type="InterPro" id="IPR011712">
    <property type="entry name" value="Sig_transdc_His_kin_sub3_dim/P"/>
</dbReference>
<dbReference type="GO" id="GO:0000155">
    <property type="term" value="F:phosphorelay sensor kinase activity"/>
    <property type="evidence" value="ECO:0007669"/>
    <property type="project" value="InterPro"/>
</dbReference>
<dbReference type="RefSeq" id="WP_184754104.1">
    <property type="nucleotide sequence ID" value="NZ_BAABEK010000026.1"/>
</dbReference>
<dbReference type="SUPFAM" id="SSF55874">
    <property type="entry name" value="ATPase domain of HSP90 chaperone/DNA topoisomerase II/histidine kinase"/>
    <property type="match status" value="1"/>
</dbReference>
<dbReference type="Proteomes" id="UP000534286">
    <property type="component" value="Unassembled WGS sequence"/>
</dbReference>
<gene>
    <name evidence="13" type="ORF">FHR32_002090</name>
</gene>
<evidence type="ECO:0000259" key="11">
    <source>
        <dbReference type="Pfam" id="PF07730"/>
    </source>
</evidence>
<dbReference type="GO" id="GO:0046983">
    <property type="term" value="F:protein dimerization activity"/>
    <property type="evidence" value="ECO:0007669"/>
    <property type="project" value="InterPro"/>
</dbReference>
<organism evidence="13 14">
    <name type="scientific">Streptosporangium album</name>
    <dbReference type="NCBI Taxonomy" id="47479"/>
    <lineage>
        <taxon>Bacteria</taxon>
        <taxon>Bacillati</taxon>
        <taxon>Actinomycetota</taxon>
        <taxon>Actinomycetes</taxon>
        <taxon>Streptosporangiales</taxon>
        <taxon>Streptosporangiaceae</taxon>
        <taxon>Streptosporangium</taxon>
    </lineage>
</organism>
<evidence type="ECO:0000256" key="9">
    <source>
        <dbReference type="SAM" id="MobiDB-lite"/>
    </source>
</evidence>
<keyword evidence="4" id="KW-0808">Transferase</keyword>
<evidence type="ECO:0000256" key="6">
    <source>
        <dbReference type="ARBA" id="ARBA00022777"/>
    </source>
</evidence>
<dbReference type="Gene3D" id="3.30.565.10">
    <property type="entry name" value="Histidine kinase-like ATPase, C-terminal domain"/>
    <property type="match status" value="1"/>
</dbReference>
<evidence type="ECO:0000313" key="13">
    <source>
        <dbReference type="EMBL" id="MBB4937785.1"/>
    </source>
</evidence>
<accession>A0A7W7W979</accession>
<reference evidence="13 14" key="1">
    <citation type="submission" date="2020-08" db="EMBL/GenBank/DDBJ databases">
        <title>Sequencing the genomes of 1000 actinobacteria strains.</title>
        <authorList>
            <person name="Klenk H.-P."/>
        </authorList>
    </citation>
    <scope>NUCLEOTIDE SEQUENCE [LARGE SCALE GENOMIC DNA]</scope>
    <source>
        <strain evidence="13 14">DSM 43023</strain>
    </source>
</reference>
<evidence type="ECO:0000256" key="7">
    <source>
        <dbReference type="ARBA" id="ARBA00022840"/>
    </source>
</evidence>
<keyword evidence="10" id="KW-0472">Membrane</keyword>
<dbReference type="Pfam" id="PF13796">
    <property type="entry name" value="Sensor"/>
    <property type="match status" value="1"/>
</dbReference>
<proteinExistence type="predicted"/>
<feature type="region of interest" description="Disordered" evidence="9">
    <location>
        <begin position="1"/>
        <end position="27"/>
    </location>
</feature>